<dbReference type="PROSITE" id="PS50801">
    <property type="entry name" value="STAS"/>
    <property type="match status" value="1"/>
</dbReference>
<feature type="transmembrane region" description="Helical" evidence="5">
    <location>
        <begin position="350"/>
        <end position="369"/>
    </location>
</feature>
<evidence type="ECO:0000256" key="1">
    <source>
        <dbReference type="ARBA" id="ARBA00004141"/>
    </source>
</evidence>
<dbReference type="NCBIfam" id="TIGR00815">
    <property type="entry name" value="sulP"/>
    <property type="match status" value="1"/>
</dbReference>
<dbReference type="Pfam" id="PF01740">
    <property type="entry name" value="STAS"/>
    <property type="match status" value="1"/>
</dbReference>
<evidence type="ECO:0000313" key="7">
    <source>
        <dbReference type="EMBL" id="TWH76359.1"/>
    </source>
</evidence>
<evidence type="ECO:0000313" key="8">
    <source>
        <dbReference type="Proteomes" id="UP000319627"/>
    </source>
</evidence>
<keyword evidence="2 5" id="KW-0812">Transmembrane</keyword>
<dbReference type="InterPro" id="IPR002645">
    <property type="entry name" value="STAS_dom"/>
</dbReference>
<evidence type="ECO:0000259" key="6">
    <source>
        <dbReference type="PROSITE" id="PS50801"/>
    </source>
</evidence>
<protein>
    <submittedName>
        <fullName evidence="7">SulP family sulfate permease</fullName>
    </submittedName>
</protein>
<evidence type="ECO:0000256" key="3">
    <source>
        <dbReference type="ARBA" id="ARBA00022989"/>
    </source>
</evidence>
<feature type="transmembrane region" description="Helical" evidence="5">
    <location>
        <begin position="413"/>
        <end position="440"/>
    </location>
</feature>
<dbReference type="PANTHER" id="PTHR11814">
    <property type="entry name" value="SULFATE TRANSPORTER"/>
    <property type="match status" value="1"/>
</dbReference>
<feature type="transmembrane region" description="Helical" evidence="5">
    <location>
        <begin position="111"/>
        <end position="132"/>
    </location>
</feature>
<sequence length="601" mass="64365">MFSKRPHSERSGHGSSGLPCRVWLRQYRPATAAQDALAAAIVTLLLIPQSLAYALLAGVPLTLGLYASLLPLVVYAIFGSSYYLSVGPAAVLSLMNMAVLQPLYPLGSPEFIAASALIALLSGLILLGMARLRLGFLANFLSHPVISGFMTASALLIAFSQLKYLFGVGGGGDTLPRLLISLWQHLPETSGLTLLLGLSALGLLYVIRTRLKAWLCRRGVSVFWAETWARTGPVWVLVLLTALVALLGLDQQGVRIVGAIPAGLPELNLPPLDWDLALHVFPAAVLLSLVGFVESVSVGHTLAARRRQRINPDQELVGLGAANLASAFSGGLAVTGGVSRSVANFEAGAQTPMAGIMTAVGVALSLAYLTPLLYYLPHAVLAATIIIAVLGLMDFHSLRQTWHYSKHDGLAQWATLIGVLALGVEQGLLLGVGLSLVLFLGRTSRPHIAVVGQLPGSEHFRNIQRFAVQESPLVLSLRLDESLYFPNARYLEDRVSALLAERPQVRHLVLMCSGVNLIDASGLDSLEAIRFRLQEAGIALHLSEVKGPVMDRLQRSEFLQRLSGPVFLSQYQALCQLDPEFTAQTLAARDAARPIPLAAAE</sequence>
<dbReference type="AlphaFoldDB" id="A0A562IZB7"/>
<dbReference type="EMBL" id="VLKG01000003">
    <property type="protein sequence ID" value="TWH76359.1"/>
    <property type="molecule type" value="Genomic_DNA"/>
</dbReference>
<dbReference type="GO" id="GO:0055085">
    <property type="term" value="P:transmembrane transport"/>
    <property type="evidence" value="ECO:0007669"/>
    <property type="project" value="InterPro"/>
</dbReference>
<dbReference type="OrthoDB" id="9769739at2"/>
<dbReference type="Gene3D" id="3.30.750.24">
    <property type="entry name" value="STAS domain"/>
    <property type="match status" value="1"/>
</dbReference>
<feature type="transmembrane region" description="Helical" evidence="5">
    <location>
        <begin position="316"/>
        <end position="338"/>
    </location>
</feature>
<keyword evidence="8" id="KW-1185">Reference proteome</keyword>
<accession>A0A562IZB7</accession>
<feature type="transmembrane region" description="Helical" evidence="5">
    <location>
        <begin position="374"/>
        <end position="393"/>
    </location>
</feature>
<feature type="transmembrane region" description="Helical" evidence="5">
    <location>
        <begin position="228"/>
        <end position="249"/>
    </location>
</feature>
<feature type="transmembrane region" description="Helical" evidence="5">
    <location>
        <begin position="144"/>
        <end position="166"/>
    </location>
</feature>
<dbReference type="Pfam" id="PF00916">
    <property type="entry name" value="Sulfate_transp"/>
    <property type="match status" value="1"/>
</dbReference>
<dbReference type="RefSeq" id="WP_144570997.1">
    <property type="nucleotide sequence ID" value="NZ_VLKG01000003.1"/>
</dbReference>
<evidence type="ECO:0000256" key="4">
    <source>
        <dbReference type="ARBA" id="ARBA00023136"/>
    </source>
</evidence>
<evidence type="ECO:0000256" key="5">
    <source>
        <dbReference type="SAM" id="Phobius"/>
    </source>
</evidence>
<feature type="transmembrane region" description="Helical" evidence="5">
    <location>
        <begin position="186"/>
        <end position="207"/>
    </location>
</feature>
<dbReference type="GO" id="GO:0016020">
    <property type="term" value="C:membrane"/>
    <property type="evidence" value="ECO:0007669"/>
    <property type="project" value="UniProtKB-SubCell"/>
</dbReference>
<dbReference type="InterPro" id="IPR001902">
    <property type="entry name" value="SLC26A/SulP_fam"/>
</dbReference>
<comment type="subcellular location">
    <subcellularLocation>
        <location evidence="1">Membrane</location>
        <topology evidence="1">Multi-pass membrane protein</topology>
    </subcellularLocation>
</comment>
<dbReference type="Proteomes" id="UP000319627">
    <property type="component" value="Unassembled WGS sequence"/>
</dbReference>
<keyword evidence="4 5" id="KW-0472">Membrane</keyword>
<dbReference type="SUPFAM" id="SSF52091">
    <property type="entry name" value="SpoIIaa-like"/>
    <property type="match status" value="1"/>
</dbReference>
<evidence type="ECO:0000256" key="2">
    <source>
        <dbReference type="ARBA" id="ARBA00022692"/>
    </source>
</evidence>
<reference evidence="7 8" key="1">
    <citation type="submission" date="2019-07" db="EMBL/GenBank/DDBJ databases">
        <title>Genomic Encyclopedia of Type Strains, Phase I: the one thousand microbial genomes (KMG-I) project.</title>
        <authorList>
            <person name="Kyrpides N."/>
        </authorList>
    </citation>
    <scope>NUCLEOTIDE SEQUENCE [LARGE SCALE GENOMIC DNA]</scope>
    <source>
        <strain evidence="7 8">DSM 375</strain>
    </source>
</reference>
<dbReference type="InterPro" id="IPR036513">
    <property type="entry name" value="STAS_dom_sf"/>
</dbReference>
<dbReference type="CDD" id="cd07042">
    <property type="entry name" value="STAS_SulP_like_sulfate_transporter"/>
    <property type="match status" value="1"/>
</dbReference>
<feature type="transmembrane region" description="Helical" evidence="5">
    <location>
        <begin position="53"/>
        <end position="75"/>
    </location>
</feature>
<dbReference type="InterPro" id="IPR011547">
    <property type="entry name" value="SLC26A/SulP_dom"/>
</dbReference>
<feature type="transmembrane region" description="Helical" evidence="5">
    <location>
        <begin position="276"/>
        <end position="304"/>
    </location>
</feature>
<proteinExistence type="predicted"/>
<gene>
    <name evidence="7" type="ORF">LX59_01282</name>
</gene>
<feature type="domain" description="STAS" evidence="6">
    <location>
        <begin position="464"/>
        <end position="577"/>
    </location>
</feature>
<comment type="caution">
    <text evidence="7">The sequence shown here is derived from an EMBL/GenBank/DDBJ whole genome shotgun (WGS) entry which is preliminary data.</text>
</comment>
<keyword evidence="3 5" id="KW-1133">Transmembrane helix</keyword>
<name>A0A562IZB7_9GAMM</name>
<organism evidence="7 8">
    <name type="scientific">Azomonas agilis</name>
    <dbReference type="NCBI Taxonomy" id="116849"/>
    <lineage>
        <taxon>Bacteria</taxon>
        <taxon>Pseudomonadati</taxon>
        <taxon>Pseudomonadota</taxon>
        <taxon>Gammaproteobacteria</taxon>
        <taxon>Pseudomonadales</taxon>
        <taxon>Pseudomonadaceae</taxon>
        <taxon>Azomonas</taxon>
    </lineage>
</organism>